<dbReference type="GO" id="GO:0009089">
    <property type="term" value="P:lysine biosynthetic process via diaminopimelate"/>
    <property type="evidence" value="ECO:0007669"/>
    <property type="project" value="TreeGrafter"/>
</dbReference>
<feature type="non-terminal residue" evidence="3">
    <location>
        <position position="182"/>
    </location>
</feature>
<dbReference type="SUPFAM" id="SSF53633">
    <property type="entry name" value="Carbamate kinase-like"/>
    <property type="match status" value="1"/>
</dbReference>
<dbReference type="PANTHER" id="PTHR21499">
    <property type="entry name" value="ASPARTATE KINASE"/>
    <property type="match status" value="1"/>
</dbReference>
<dbReference type="GO" id="GO:0009090">
    <property type="term" value="P:homoserine biosynthetic process"/>
    <property type="evidence" value="ECO:0007669"/>
    <property type="project" value="TreeGrafter"/>
</dbReference>
<evidence type="ECO:0000313" key="3">
    <source>
        <dbReference type="EMBL" id="GAG61656.1"/>
    </source>
</evidence>
<dbReference type="Gene3D" id="3.40.1160.10">
    <property type="entry name" value="Acetylglutamate kinase-like"/>
    <property type="match status" value="1"/>
</dbReference>
<comment type="caution">
    <text evidence="3">The sequence shown here is derived from an EMBL/GenBank/DDBJ whole genome shotgun (WGS) entry which is preliminary data.</text>
</comment>
<dbReference type="InterPro" id="IPR042199">
    <property type="entry name" value="AsparK_Bifunc_asparK/hSer_DH"/>
</dbReference>
<dbReference type="InterPro" id="IPR036393">
    <property type="entry name" value="AceGlu_kinase-like_sf"/>
</dbReference>
<sequence>MSNCAAIVAKTANPKVIVVSAIGDTTRILVSLAQQIPMSKKEKLLAELKTKHYQITDELKNKPNLDKLLNKVKELAEKLSKNKDAKLTAELLALGEQMASLLFTAVLNDAEILATDFDVKKIMKTNMDFVRAEPDISQIKQCCAQYLLPLCKDQAVVTQGFIGADTENNTTILGMESSDYTA</sequence>
<proteinExistence type="inferred from homology"/>
<name>X1AP48_9ZZZZ</name>
<dbReference type="GO" id="GO:0004072">
    <property type="term" value="F:aspartate kinase activity"/>
    <property type="evidence" value="ECO:0007669"/>
    <property type="project" value="TreeGrafter"/>
</dbReference>
<evidence type="ECO:0000259" key="2">
    <source>
        <dbReference type="Pfam" id="PF00696"/>
    </source>
</evidence>
<dbReference type="InterPro" id="IPR001048">
    <property type="entry name" value="Asp/Glu/Uridylate_kinase"/>
</dbReference>
<dbReference type="EMBL" id="BART01006332">
    <property type="protein sequence ID" value="GAG61656.1"/>
    <property type="molecule type" value="Genomic_DNA"/>
</dbReference>
<dbReference type="AlphaFoldDB" id="X1AP48"/>
<evidence type="ECO:0000256" key="1">
    <source>
        <dbReference type="ARBA" id="ARBA00010122"/>
    </source>
</evidence>
<comment type="similarity">
    <text evidence="1">Belongs to the aspartokinase family.</text>
</comment>
<feature type="domain" description="Aspartate/glutamate/uridylate kinase" evidence="2">
    <location>
        <begin position="5"/>
        <end position="182"/>
    </location>
</feature>
<dbReference type="Pfam" id="PF00696">
    <property type="entry name" value="AA_kinase"/>
    <property type="match status" value="1"/>
</dbReference>
<organism evidence="3">
    <name type="scientific">marine sediment metagenome</name>
    <dbReference type="NCBI Taxonomy" id="412755"/>
    <lineage>
        <taxon>unclassified sequences</taxon>
        <taxon>metagenomes</taxon>
        <taxon>ecological metagenomes</taxon>
    </lineage>
</organism>
<dbReference type="GO" id="GO:0005829">
    <property type="term" value="C:cytosol"/>
    <property type="evidence" value="ECO:0007669"/>
    <property type="project" value="TreeGrafter"/>
</dbReference>
<reference evidence="3" key="1">
    <citation type="journal article" date="2014" name="Front. Microbiol.">
        <title>High frequency of phylogenetically diverse reductive dehalogenase-homologous genes in deep subseafloor sedimentary metagenomes.</title>
        <authorList>
            <person name="Kawai M."/>
            <person name="Futagami T."/>
            <person name="Toyoda A."/>
            <person name="Takaki Y."/>
            <person name="Nishi S."/>
            <person name="Hori S."/>
            <person name="Arai W."/>
            <person name="Tsubouchi T."/>
            <person name="Morono Y."/>
            <person name="Uchiyama I."/>
            <person name="Ito T."/>
            <person name="Fujiyama A."/>
            <person name="Inagaki F."/>
            <person name="Takami H."/>
        </authorList>
    </citation>
    <scope>NUCLEOTIDE SEQUENCE</scope>
    <source>
        <strain evidence="3">Expedition CK06-06</strain>
    </source>
</reference>
<accession>X1AP48</accession>
<protein>
    <recommendedName>
        <fullName evidence="2">Aspartate/glutamate/uridylate kinase domain-containing protein</fullName>
    </recommendedName>
</protein>
<dbReference type="Gene3D" id="1.20.120.1320">
    <property type="entry name" value="Aspartokinase, catalytic domain"/>
    <property type="match status" value="1"/>
</dbReference>
<dbReference type="PANTHER" id="PTHR21499:SF59">
    <property type="entry name" value="ASPARTOKINASE"/>
    <property type="match status" value="1"/>
</dbReference>
<gene>
    <name evidence="3" type="ORF">S01H4_14445</name>
</gene>